<comment type="catalytic activity">
    <reaction evidence="1">
        <text>(6R)-NADPHX = (6S)-NADPHX</text>
        <dbReference type="Rhea" id="RHEA:32227"/>
        <dbReference type="ChEBI" id="CHEBI:64076"/>
        <dbReference type="ChEBI" id="CHEBI:64077"/>
        <dbReference type="EC" id="5.1.99.6"/>
    </reaction>
</comment>
<keyword evidence="1" id="KW-0479">Metal-binding</keyword>
<dbReference type="GeneID" id="85007301"/>
<dbReference type="SUPFAM" id="SSF52141">
    <property type="entry name" value="Uracil-DNA glycosylase-like"/>
    <property type="match status" value="1"/>
</dbReference>
<feature type="region of interest" description="Disordered" evidence="2">
    <location>
        <begin position="449"/>
        <end position="562"/>
    </location>
</feature>
<dbReference type="HAMAP" id="MF_01966">
    <property type="entry name" value="NADHX_epimerase"/>
    <property type="match status" value="1"/>
</dbReference>
<dbReference type="RefSeq" id="WP_006361946.1">
    <property type="nucleotide sequence ID" value="NZ_GG700630.1"/>
</dbReference>
<sequence length="562" mass="59896">MPAAQDVTHPFEPVFDEQSQVLVLGTMPSPRSRKEGFYYAHPRNRFWRVIAQLFDEPLARTNEERIDQLLRHHIALWDVLASCRIAGAKDASIRDAVPNDLARIMDAAPVAAVFCTGTAAAQAYRRFSEPKTGIACVQLPSTSPANAAMGLDALVDAYRPLAAAAAASEAPLLDVPDVVRLEQAIANAGTPLSTLMDRAGAWIAHRAIARIEALRDDAKEPTETNKTSETTGTNETNDRSCPHPSDEPRAGHDGARRRACDASKIVVLCGNGNNGGDGWVAARILADAGLPVSVICAKEPHDLRAQPARNAAIEALTALEEHGARVLVSPDPAALESELESAAVIIDAILGTGFSGGSVAAPFDAWIEAAVRARNAGAFIIAADVPSGLSAQTGRAVRPCIKADETVTMLAMKPGLSTPFAFAWAGTVRIGAIAYVEPLLERMACEDNAPATGKDGKPDFAGSRGKKTPGKPLHAKAGDEDRAGAADDQADHAEESRRRDIGAEEPRRSRTRTEQTANPSAVCSALRQDPFARAEQEDDDGYDPYSDRPPMPEPVFQRDPWA</sequence>
<keyword evidence="1" id="KW-0520">NAD</keyword>
<dbReference type="HOGENOM" id="CLU_035415_0_0_11"/>
<comment type="catalytic activity">
    <reaction evidence="1">
        <text>(6R)-NADHX = (6S)-NADHX</text>
        <dbReference type="Rhea" id="RHEA:32215"/>
        <dbReference type="ChEBI" id="CHEBI:64074"/>
        <dbReference type="ChEBI" id="CHEBI:64075"/>
        <dbReference type="EC" id="5.1.99.6"/>
    </reaction>
</comment>
<dbReference type="Proteomes" id="UP000006001">
    <property type="component" value="Unassembled WGS sequence"/>
</dbReference>
<dbReference type="EMBL" id="ACUX02000006">
    <property type="protein sequence ID" value="EEZ61363.1"/>
    <property type="molecule type" value="Genomic_DNA"/>
</dbReference>
<dbReference type="eggNOG" id="COG3663">
    <property type="taxonomic scope" value="Bacteria"/>
</dbReference>
<feature type="compositionally biased region" description="Basic and acidic residues" evidence="2">
    <location>
        <begin position="236"/>
        <end position="255"/>
    </location>
</feature>
<evidence type="ECO:0000256" key="2">
    <source>
        <dbReference type="SAM" id="MobiDB-lite"/>
    </source>
</evidence>
<dbReference type="Gene3D" id="3.40.50.10260">
    <property type="entry name" value="YjeF N-terminal domain"/>
    <property type="match status" value="1"/>
</dbReference>
<feature type="binding site" evidence="1">
    <location>
        <position position="384"/>
    </location>
    <ligand>
        <name>(6S)-NADPHX</name>
        <dbReference type="ChEBI" id="CHEBI:64076"/>
    </ligand>
</feature>
<dbReference type="InterPro" id="IPR026353">
    <property type="entry name" value="Hypoxan-DNA_Glyclase"/>
</dbReference>
<dbReference type="Pfam" id="PF03853">
    <property type="entry name" value="YjeF_N"/>
    <property type="match status" value="1"/>
</dbReference>
<comment type="caution">
    <text evidence="4">The sequence shown here is derived from an EMBL/GenBank/DDBJ whole genome shotgun (WGS) entry which is preliminary data.</text>
</comment>
<dbReference type="PROSITE" id="PS51385">
    <property type="entry name" value="YJEF_N"/>
    <property type="match status" value="1"/>
</dbReference>
<accession>D0WFV1</accession>
<dbReference type="STRING" id="649764.HMPREF0762_00700"/>
<dbReference type="NCBIfam" id="TIGR04274">
    <property type="entry name" value="hypoxanDNAglyco"/>
    <property type="match status" value="1"/>
</dbReference>
<feature type="compositionally biased region" description="Low complexity" evidence="2">
    <location>
        <begin position="224"/>
        <end position="235"/>
    </location>
</feature>
<feature type="binding site" evidence="1">
    <location>
        <position position="347"/>
    </location>
    <ligand>
        <name>K(+)</name>
        <dbReference type="ChEBI" id="CHEBI:29103"/>
    </ligand>
</feature>
<comment type="caution">
    <text evidence="1">Lacks conserved residue(s) required for the propagation of feature annotation.</text>
</comment>
<keyword evidence="1" id="KW-0547">Nucleotide-binding</keyword>
<feature type="compositionally biased region" description="Basic and acidic residues" evidence="2">
    <location>
        <begin position="476"/>
        <end position="513"/>
    </location>
</feature>
<gene>
    <name evidence="1" type="primary">nnrE</name>
    <name evidence="4" type="ORF">HMPREF0762_00700</name>
</gene>
<keyword evidence="1" id="KW-0521">NADP</keyword>
<keyword evidence="1" id="KW-0413">Isomerase</keyword>
<comment type="similarity">
    <text evidence="1">Belongs to the NnrE/AIBP family.</text>
</comment>
<comment type="function">
    <text evidence="1">Catalyzes the epimerization of the S- and R-forms of NAD(P)HX, a damaged form of NAD(P)H that is a result of enzymatic or heat-dependent hydration. This is a prerequisite for the S-specific NAD(P)H-hydrate dehydratase to allow the repair of both epimers of NAD(P)HX.</text>
</comment>
<dbReference type="SMART" id="SM00986">
    <property type="entry name" value="UDG"/>
    <property type="match status" value="1"/>
</dbReference>
<dbReference type="GO" id="GO:0046872">
    <property type="term" value="F:metal ion binding"/>
    <property type="evidence" value="ECO:0007669"/>
    <property type="project" value="UniProtKB-KW"/>
</dbReference>
<feature type="region of interest" description="Disordered" evidence="2">
    <location>
        <begin position="214"/>
        <end position="255"/>
    </location>
</feature>
<dbReference type="AlphaFoldDB" id="D0WFV1"/>
<comment type="cofactor">
    <cofactor evidence="1">
        <name>K(+)</name>
        <dbReference type="ChEBI" id="CHEBI:29103"/>
    </cofactor>
    <text evidence="1">Binds 1 potassium ion per subunit.</text>
</comment>
<dbReference type="SMART" id="SM00987">
    <property type="entry name" value="UreE_C"/>
    <property type="match status" value="1"/>
</dbReference>
<keyword evidence="5" id="KW-1185">Reference proteome</keyword>
<dbReference type="InterPro" id="IPR036652">
    <property type="entry name" value="YjeF_N_dom_sf"/>
</dbReference>
<feature type="binding site" evidence="1">
    <location>
        <position position="387"/>
    </location>
    <ligand>
        <name>K(+)</name>
        <dbReference type="ChEBI" id="CHEBI:29103"/>
    </ligand>
</feature>
<reference evidence="4" key="1">
    <citation type="submission" date="2009-10" db="EMBL/GenBank/DDBJ databases">
        <authorList>
            <person name="Weinstock G."/>
            <person name="Sodergren E."/>
            <person name="Clifton S."/>
            <person name="Fulton L."/>
            <person name="Fulton B."/>
            <person name="Courtney L."/>
            <person name="Fronick C."/>
            <person name="Harrison M."/>
            <person name="Strong C."/>
            <person name="Farmer C."/>
            <person name="Delahaunty K."/>
            <person name="Markovic C."/>
            <person name="Hall O."/>
            <person name="Minx P."/>
            <person name="Tomlinson C."/>
            <person name="Mitreva M."/>
            <person name="Nelson J."/>
            <person name="Hou S."/>
            <person name="Wollam A."/>
            <person name="Pepin K.H."/>
            <person name="Johnson M."/>
            <person name="Bhonagiri V."/>
            <person name="Nash W.E."/>
            <person name="Warren W."/>
            <person name="Chinwalla A."/>
            <person name="Mardis E.R."/>
            <person name="Wilson R.K."/>
        </authorList>
    </citation>
    <scope>NUCLEOTIDE SEQUENCE [LARGE SCALE GENOMIC DNA]</scope>
    <source>
        <strain evidence="4">ATCC 700122</strain>
    </source>
</reference>
<evidence type="ECO:0000259" key="3">
    <source>
        <dbReference type="PROSITE" id="PS51385"/>
    </source>
</evidence>
<feature type="binding site" evidence="1">
    <location>
        <position position="274"/>
    </location>
    <ligand>
        <name>K(+)</name>
        <dbReference type="ChEBI" id="CHEBI:29103"/>
    </ligand>
</feature>
<dbReference type="CDD" id="cd10032">
    <property type="entry name" value="UDG-F6_HDG"/>
    <property type="match status" value="1"/>
</dbReference>
<proteinExistence type="inferred from homology"/>
<dbReference type="InterPro" id="IPR005122">
    <property type="entry name" value="Uracil-DNA_glycosylase-like"/>
</dbReference>
<dbReference type="GO" id="GO:0000166">
    <property type="term" value="F:nucleotide binding"/>
    <property type="evidence" value="ECO:0007669"/>
    <property type="project" value="UniProtKB-KW"/>
</dbReference>
<dbReference type="Pfam" id="PF03167">
    <property type="entry name" value="UDG"/>
    <property type="match status" value="1"/>
</dbReference>
<keyword evidence="1" id="KW-0630">Potassium</keyword>
<dbReference type="NCBIfam" id="TIGR00197">
    <property type="entry name" value="yjeF_nterm"/>
    <property type="match status" value="1"/>
</dbReference>
<name>D0WFV1_SLAES</name>
<dbReference type="OrthoDB" id="9799921at2"/>
<evidence type="ECO:0000313" key="5">
    <source>
        <dbReference type="Proteomes" id="UP000006001"/>
    </source>
</evidence>
<dbReference type="SUPFAM" id="SSF64153">
    <property type="entry name" value="YjeF N-terminal domain-like"/>
    <property type="match status" value="1"/>
</dbReference>
<protein>
    <recommendedName>
        <fullName evidence="1">NAD(P)H-hydrate epimerase</fullName>
        <ecNumber evidence="1">5.1.99.6</ecNumber>
    </recommendedName>
    <alternativeName>
        <fullName evidence="1">NAD(P)HX epimerase</fullName>
    </alternativeName>
</protein>
<dbReference type="GO" id="GO:0052856">
    <property type="term" value="F:NAD(P)HX epimerase activity"/>
    <property type="evidence" value="ECO:0007669"/>
    <property type="project" value="UniProtKB-UniRule"/>
</dbReference>
<dbReference type="InterPro" id="IPR004443">
    <property type="entry name" value="YjeF_N_dom"/>
</dbReference>
<feature type="compositionally biased region" description="Basic and acidic residues" evidence="2">
    <location>
        <begin position="214"/>
        <end position="223"/>
    </location>
</feature>
<dbReference type="Gene3D" id="3.40.470.10">
    <property type="entry name" value="Uracil-DNA glycosylase-like domain"/>
    <property type="match status" value="1"/>
</dbReference>
<feature type="domain" description="YjeF N-terminal" evidence="3">
    <location>
        <begin position="178"/>
        <end position="441"/>
    </location>
</feature>
<evidence type="ECO:0000313" key="4">
    <source>
        <dbReference type="EMBL" id="EEZ61363.1"/>
    </source>
</evidence>
<feature type="binding site" evidence="1">
    <location>
        <begin position="273"/>
        <end position="277"/>
    </location>
    <ligand>
        <name>(6S)-NADPHX</name>
        <dbReference type="ChEBI" id="CHEBI:64076"/>
    </ligand>
</feature>
<dbReference type="InterPro" id="IPR036895">
    <property type="entry name" value="Uracil-DNA_glycosylase-like_sf"/>
</dbReference>
<dbReference type="eggNOG" id="COG0062">
    <property type="taxonomic scope" value="Bacteria"/>
</dbReference>
<evidence type="ECO:0000256" key="1">
    <source>
        <dbReference type="HAMAP-Rule" id="MF_01966"/>
    </source>
</evidence>
<organism evidence="4 5">
    <name type="scientific">Slackia exigua (strain ATCC 700122 / DSM 15923 / CIP 105133 / JCM 11022 / KCTC 5966 / S-7)</name>
    <dbReference type="NCBI Taxonomy" id="649764"/>
    <lineage>
        <taxon>Bacteria</taxon>
        <taxon>Bacillati</taxon>
        <taxon>Actinomycetota</taxon>
        <taxon>Coriobacteriia</taxon>
        <taxon>Eggerthellales</taxon>
        <taxon>Eggerthellaceae</taxon>
        <taxon>Slackia</taxon>
    </lineage>
</organism>
<dbReference type="EC" id="5.1.99.6" evidence="1"/>